<dbReference type="Pfam" id="PF09837">
    <property type="entry name" value="DUF2064"/>
    <property type="match status" value="1"/>
</dbReference>
<comment type="caution">
    <text evidence="1">The sequence shown here is derived from an EMBL/GenBank/DDBJ whole genome shotgun (WGS) entry which is preliminary data.</text>
</comment>
<accession>X1IJK5</accession>
<name>X1IJK5_9ZZZZ</name>
<proteinExistence type="predicted"/>
<dbReference type="EMBL" id="BARU01022518">
    <property type="protein sequence ID" value="GAH57748.1"/>
    <property type="molecule type" value="Genomic_DNA"/>
</dbReference>
<gene>
    <name evidence="1" type="ORF">S03H2_36673</name>
</gene>
<feature type="non-terminal residue" evidence="1">
    <location>
        <position position="1"/>
    </location>
</feature>
<dbReference type="InterPro" id="IPR029044">
    <property type="entry name" value="Nucleotide-diphossugar_trans"/>
</dbReference>
<dbReference type="Gene3D" id="3.90.550.10">
    <property type="entry name" value="Spore Coat Polysaccharide Biosynthesis Protein SpsA, Chain A"/>
    <property type="match status" value="1"/>
</dbReference>
<dbReference type="InterPro" id="IPR018641">
    <property type="entry name" value="Trfase_1_rSAM/seldom-assoc"/>
</dbReference>
<organism evidence="1">
    <name type="scientific">marine sediment metagenome</name>
    <dbReference type="NCBI Taxonomy" id="412755"/>
    <lineage>
        <taxon>unclassified sequences</taxon>
        <taxon>metagenomes</taxon>
        <taxon>ecological metagenomes</taxon>
    </lineage>
</organism>
<dbReference type="NCBIfam" id="TIGR04282">
    <property type="entry name" value="glyco_like_cofC"/>
    <property type="match status" value="1"/>
</dbReference>
<dbReference type="PANTHER" id="PTHR36529:SF1">
    <property type="entry name" value="GLYCOSYLTRANSFERASE"/>
    <property type="match status" value="1"/>
</dbReference>
<dbReference type="PANTHER" id="PTHR36529">
    <property type="entry name" value="SLL1095 PROTEIN"/>
    <property type="match status" value="1"/>
</dbReference>
<protein>
    <recommendedName>
        <fullName evidence="2">Glycosyltransferase</fullName>
    </recommendedName>
</protein>
<evidence type="ECO:0000313" key="1">
    <source>
        <dbReference type="EMBL" id="GAH57748.1"/>
    </source>
</evidence>
<dbReference type="SUPFAM" id="SSF53448">
    <property type="entry name" value="Nucleotide-diphospho-sugar transferases"/>
    <property type="match status" value="1"/>
</dbReference>
<sequence>SSERLIFYTPANKRDKISSWLDDDSRLFPQRGDNLGQRMSNAFQFGFARGAHEIVIVGTDIPLLNKEVILAAFKKLENRQCVIGPSFDGGYYLLGLSHFDGTIFQNINWGTDKVLDQTLEAVKRLGLTYSLLEEHFDVDDIEDLVRFKLGLRRHRKAGSHELDLLSDRLDKLSLNSK</sequence>
<evidence type="ECO:0008006" key="2">
    <source>
        <dbReference type="Google" id="ProtNLM"/>
    </source>
</evidence>
<reference evidence="1" key="1">
    <citation type="journal article" date="2014" name="Front. Microbiol.">
        <title>High frequency of phylogenetically diverse reductive dehalogenase-homologous genes in deep subseafloor sedimentary metagenomes.</title>
        <authorList>
            <person name="Kawai M."/>
            <person name="Futagami T."/>
            <person name="Toyoda A."/>
            <person name="Takaki Y."/>
            <person name="Nishi S."/>
            <person name="Hori S."/>
            <person name="Arai W."/>
            <person name="Tsubouchi T."/>
            <person name="Morono Y."/>
            <person name="Uchiyama I."/>
            <person name="Ito T."/>
            <person name="Fujiyama A."/>
            <person name="Inagaki F."/>
            <person name="Takami H."/>
        </authorList>
    </citation>
    <scope>NUCLEOTIDE SEQUENCE</scope>
    <source>
        <strain evidence="1">Expedition CK06-06</strain>
    </source>
</reference>
<dbReference type="AlphaFoldDB" id="X1IJK5"/>